<evidence type="ECO:0000313" key="1">
    <source>
        <dbReference type="EMBL" id="GBN75942.1"/>
    </source>
</evidence>
<accession>A0A4Y2RJG0</accession>
<dbReference type="Proteomes" id="UP000499080">
    <property type="component" value="Unassembled WGS sequence"/>
</dbReference>
<dbReference type="EMBL" id="BGPR01017376">
    <property type="protein sequence ID" value="GBN75942.1"/>
    <property type="molecule type" value="Genomic_DNA"/>
</dbReference>
<name>A0A4Y2RJG0_ARAVE</name>
<organism evidence="1 2">
    <name type="scientific">Araneus ventricosus</name>
    <name type="common">Orbweaver spider</name>
    <name type="synonym">Epeira ventricosa</name>
    <dbReference type="NCBI Taxonomy" id="182803"/>
    <lineage>
        <taxon>Eukaryota</taxon>
        <taxon>Metazoa</taxon>
        <taxon>Ecdysozoa</taxon>
        <taxon>Arthropoda</taxon>
        <taxon>Chelicerata</taxon>
        <taxon>Arachnida</taxon>
        <taxon>Araneae</taxon>
        <taxon>Araneomorphae</taxon>
        <taxon>Entelegynae</taxon>
        <taxon>Araneoidea</taxon>
        <taxon>Araneidae</taxon>
        <taxon>Araneus</taxon>
    </lineage>
</organism>
<sequence>TNSYSTPDRSLGITSHFGNSCFSETTFELGFKRKATVTGINFFSLLPSTCHLLSQKKRNSGRYQFLLPITINLPFSDTKEKKQWPVSVSSPYYHQPAICCHKRKETVAGISFFSLLPSTCHLLSQKKRNSGRYQFLLPITINLPFAVTKEKKQFGGISFFSLLPSILPFAVTQKKTVSVSVSSPYTHQLTFAVTKKRNMAGISFFSLLPSTCHLLPTKERNMAGISFSPYHQPAICCHKS</sequence>
<gene>
    <name evidence="1" type="ORF">AVEN_106547_1</name>
</gene>
<comment type="caution">
    <text evidence="1">The sequence shown here is derived from an EMBL/GenBank/DDBJ whole genome shotgun (WGS) entry which is preliminary data.</text>
</comment>
<dbReference type="AlphaFoldDB" id="A0A4Y2RJG0"/>
<keyword evidence="2" id="KW-1185">Reference proteome</keyword>
<protein>
    <submittedName>
        <fullName evidence="1">Uncharacterized protein</fullName>
    </submittedName>
</protein>
<proteinExistence type="predicted"/>
<feature type="non-terminal residue" evidence="1">
    <location>
        <position position="1"/>
    </location>
</feature>
<reference evidence="1 2" key="1">
    <citation type="journal article" date="2019" name="Sci. Rep.">
        <title>Orb-weaving spider Araneus ventricosus genome elucidates the spidroin gene catalogue.</title>
        <authorList>
            <person name="Kono N."/>
            <person name="Nakamura H."/>
            <person name="Ohtoshi R."/>
            <person name="Moran D.A.P."/>
            <person name="Shinohara A."/>
            <person name="Yoshida Y."/>
            <person name="Fujiwara M."/>
            <person name="Mori M."/>
            <person name="Tomita M."/>
            <person name="Arakawa K."/>
        </authorList>
    </citation>
    <scope>NUCLEOTIDE SEQUENCE [LARGE SCALE GENOMIC DNA]</scope>
</reference>
<evidence type="ECO:0000313" key="2">
    <source>
        <dbReference type="Proteomes" id="UP000499080"/>
    </source>
</evidence>